<feature type="domain" description="PAC" evidence="3">
    <location>
        <begin position="155"/>
        <end position="205"/>
    </location>
</feature>
<dbReference type="SUPFAM" id="SSF55785">
    <property type="entry name" value="PYP-like sensor domain (PAS domain)"/>
    <property type="match status" value="3"/>
</dbReference>
<dbReference type="SMART" id="SM00086">
    <property type="entry name" value="PAC"/>
    <property type="match status" value="3"/>
</dbReference>
<dbReference type="PANTHER" id="PTHR46663:SF3">
    <property type="entry name" value="SLL0267 PROTEIN"/>
    <property type="match status" value="1"/>
</dbReference>
<dbReference type="SMART" id="SM00267">
    <property type="entry name" value="GGDEF"/>
    <property type="match status" value="1"/>
</dbReference>
<dbReference type="InterPro" id="IPR052163">
    <property type="entry name" value="DGC-Regulatory_Protein"/>
</dbReference>
<protein>
    <submittedName>
        <fullName evidence="5">Uncharacterized protein</fullName>
    </submittedName>
</protein>
<dbReference type="Gene3D" id="3.30.450.20">
    <property type="entry name" value="PAS domain"/>
    <property type="match status" value="3"/>
</dbReference>
<gene>
    <name evidence="5" type="ORF">LCGC14_0904110</name>
</gene>
<dbReference type="FunFam" id="3.30.70.270:FF:000001">
    <property type="entry name" value="Diguanylate cyclase domain protein"/>
    <property type="match status" value="1"/>
</dbReference>
<feature type="domain" description="PAS" evidence="2">
    <location>
        <begin position="327"/>
        <end position="378"/>
    </location>
</feature>
<evidence type="ECO:0000313" key="5">
    <source>
        <dbReference type="EMBL" id="KKN23525.1"/>
    </source>
</evidence>
<dbReference type="NCBIfam" id="TIGR00229">
    <property type="entry name" value="sensory_box"/>
    <property type="match status" value="3"/>
</dbReference>
<organism evidence="5">
    <name type="scientific">marine sediment metagenome</name>
    <dbReference type="NCBI Taxonomy" id="412755"/>
    <lineage>
        <taxon>unclassified sequences</taxon>
        <taxon>metagenomes</taxon>
        <taxon>ecological metagenomes</taxon>
    </lineage>
</organism>
<dbReference type="InterPro" id="IPR000160">
    <property type="entry name" value="GGDEF_dom"/>
</dbReference>
<dbReference type="Pfam" id="PF00990">
    <property type="entry name" value="GGDEF"/>
    <property type="match status" value="1"/>
</dbReference>
<evidence type="ECO:0000256" key="1">
    <source>
        <dbReference type="SAM" id="Phobius"/>
    </source>
</evidence>
<comment type="caution">
    <text evidence="5">The sequence shown here is derived from an EMBL/GenBank/DDBJ whole genome shotgun (WGS) entry which is preliminary data.</text>
</comment>
<dbReference type="InterPro" id="IPR000014">
    <property type="entry name" value="PAS"/>
</dbReference>
<feature type="transmembrane region" description="Helical" evidence="1">
    <location>
        <begin position="20"/>
        <end position="43"/>
    </location>
</feature>
<reference evidence="5" key="1">
    <citation type="journal article" date="2015" name="Nature">
        <title>Complex archaea that bridge the gap between prokaryotes and eukaryotes.</title>
        <authorList>
            <person name="Spang A."/>
            <person name="Saw J.H."/>
            <person name="Jorgensen S.L."/>
            <person name="Zaremba-Niedzwiedzka K."/>
            <person name="Martijn J."/>
            <person name="Lind A.E."/>
            <person name="van Eijk R."/>
            <person name="Schleper C."/>
            <person name="Guy L."/>
            <person name="Ettema T.J."/>
        </authorList>
    </citation>
    <scope>NUCLEOTIDE SEQUENCE</scope>
</reference>
<keyword evidence="1" id="KW-0472">Membrane</keyword>
<dbReference type="InterPro" id="IPR001610">
    <property type="entry name" value="PAC"/>
</dbReference>
<dbReference type="Pfam" id="PF08448">
    <property type="entry name" value="PAS_4"/>
    <property type="match status" value="1"/>
</dbReference>
<evidence type="ECO:0000259" key="3">
    <source>
        <dbReference type="PROSITE" id="PS50113"/>
    </source>
</evidence>
<dbReference type="InterPro" id="IPR013656">
    <property type="entry name" value="PAS_4"/>
</dbReference>
<dbReference type="PROSITE" id="PS50887">
    <property type="entry name" value="GGDEF"/>
    <property type="match status" value="1"/>
</dbReference>
<dbReference type="SUPFAM" id="SSF55073">
    <property type="entry name" value="Nucleotide cyclase"/>
    <property type="match status" value="1"/>
</dbReference>
<name>A0A0F9NVI5_9ZZZZ</name>
<evidence type="ECO:0000259" key="2">
    <source>
        <dbReference type="PROSITE" id="PS50112"/>
    </source>
</evidence>
<dbReference type="InterPro" id="IPR029787">
    <property type="entry name" value="Nucleotide_cyclase"/>
</dbReference>
<feature type="domain" description="PAC" evidence="3">
    <location>
        <begin position="400"/>
        <end position="452"/>
    </location>
</feature>
<proteinExistence type="predicted"/>
<dbReference type="NCBIfam" id="TIGR00254">
    <property type="entry name" value="GGDEF"/>
    <property type="match status" value="1"/>
</dbReference>
<dbReference type="Gene3D" id="3.30.70.270">
    <property type="match status" value="1"/>
</dbReference>
<dbReference type="EMBL" id="LAZR01002962">
    <property type="protein sequence ID" value="KKN23525.1"/>
    <property type="molecule type" value="Genomic_DNA"/>
</dbReference>
<feature type="transmembrane region" description="Helical" evidence="1">
    <location>
        <begin position="49"/>
        <end position="71"/>
    </location>
</feature>
<sequence>MFKTIFINRFQINTTSYTWFIIVVVTLTLCGLVVSIMSLIFNGAVTVDYLITGLVISILLIPVIGNIKLFFHNKLSDASLKNELTLTQTILDKSKTAFFRISRTGEVLYVNDYACHSLGYSKDELIGMYPWQFDPDFKASDWPAVWDTIIQDGIINIETRHRRKDGSIFDVDVTGHYISVNDEEFSFTLVQDISERKQAETLLRQKEGYQRALLDNFSFNVWFKDTESRFLAVNQTLADTLGYPDKDSLIGKNDFDIATPELAEHYRKDDLEVMTSRNQKTVQESFKGTSRDIWVETFKAPAIDEAGVLLGTVGFSRDISDRKAIEAELQIAAIAFESQEGMIITDAHNIILNINHSFTRITGYSADEAVGKKLELLNSGIHDNAFYLAMWETIKNKGSWQGEIWNRRKNGEIYPEWLTISAVKDNMGIDSHYVATMIDITSRKAVEQKLQHLAHHDALTDLPNRTLLTDRLNQALAQVRRQASMLAIMFVDLDKFKPVNDLLGHDIGDLLLKKVAERLLHCVKRDSDTVSRIGGDEFIILLPRIENKNDAKVMAQNILDSLELPFNILDHRINISGSIGIALYPSQGDDALTLMKNADNAMYQAKSAGRNCFIFSNIDNNSMEQLANT</sequence>
<dbReference type="PROSITE" id="PS50113">
    <property type="entry name" value="PAC"/>
    <property type="match status" value="3"/>
</dbReference>
<evidence type="ECO:0000259" key="4">
    <source>
        <dbReference type="PROSITE" id="PS50887"/>
    </source>
</evidence>
<dbReference type="Pfam" id="PF13426">
    <property type="entry name" value="PAS_9"/>
    <property type="match status" value="2"/>
</dbReference>
<dbReference type="PANTHER" id="PTHR46663">
    <property type="entry name" value="DIGUANYLATE CYCLASE DGCT-RELATED"/>
    <property type="match status" value="1"/>
</dbReference>
<dbReference type="CDD" id="cd00130">
    <property type="entry name" value="PAS"/>
    <property type="match status" value="3"/>
</dbReference>
<keyword evidence="1" id="KW-0812">Transmembrane</keyword>
<dbReference type="InterPro" id="IPR035965">
    <property type="entry name" value="PAS-like_dom_sf"/>
</dbReference>
<feature type="domain" description="PAC" evidence="3">
    <location>
        <begin position="275"/>
        <end position="331"/>
    </location>
</feature>
<dbReference type="CDD" id="cd01949">
    <property type="entry name" value="GGDEF"/>
    <property type="match status" value="1"/>
</dbReference>
<keyword evidence="1" id="KW-1133">Transmembrane helix</keyword>
<dbReference type="InterPro" id="IPR043128">
    <property type="entry name" value="Rev_trsase/Diguanyl_cyclase"/>
</dbReference>
<feature type="domain" description="GGDEF" evidence="4">
    <location>
        <begin position="484"/>
        <end position="618"/>
    </location>
</feature>
<dbReference type="AlphaFoldDB" id="A0A0F9NVI5"/>
<dbReference type="SMART" id="SM00091">
    <property type="entry name" value="PAS"/>
    <property type="match status" value="3"/>
</dbReference>
<accession>A0A0F9NVI5</accession>
<feature type="domain" description="PAS" evidence="2">
    <location>
        <begin position="83"/>
        <end position="127"/>
    </location>
</feature>
<dbReference type="PROSITE" id="PS50112">
    <property type="entry name" value="PAS"/>
    <property type="match status" value="2"/>
</dbReference>
<dbReference type="InterPro" id="IPR000700">
    <property type="entry name" value="PAS-assoc_C"/>
</dbReference>